<keyword evidence="2" id="KW-1185">Reference proteome</keyword>
<organism evidence="1 2">
    <name type="scientific">Henriciella barbarensis</name>
    <dbReference type="NCBI Taxonomy" id="86342"/>
    <lineage>
        <taxon>Bacteria</taxon>
        <taxon>Pseudomonadati</taxon>
        <taxon>Pseudomonadota</taxon>
        <taxon>Alphaproteobacteria</taxon>
        <taxon>Hyphomonadales</taxon>
        <taxon>Hyphomonadaceae</taxon>
        <taxon>Henriciella</taxon>
    </lineage>
</organism>
<dbReference type="Proteomes" id="UP000265431">
    <property type="component" value="Unassembled WGS sequence"/>
</dbReference>
<proteinExistence type="predicted"/>
<evidence type="ECO:0000313" key="1">
    <source>
        <dbReference type="EMBL" id="RIJ20617.1"/>
    </source>
</evidence>
<protein>
    <recommendedName>
        <fullName evidence="3">SD-repeat containing protein B domain-containing protein</fullName>
    </recommendedName>
</protein>
<dbReference type="SUPFAM" id="SSF117074">
    <property type="entry name" value="Hypothetical protein PA1324"/>
    <property type="match status" value="1"/>
</dbReference>
<dbReference type="AlphaFoldDB" id="A0A399QSW3"/>
<gene>
    <name evidence="1" type="ORF">D1224_16055</name>
</gene>
<accession>A0A399QSW3</accession>
<evidence type="ECO:0008006" key="3">
    <source>
        <dbReference type="Google" id="ProtNLM"/>
    </source>
</evidence>
<evidence type="ECO:0000313" key="2">
    <source>
        <dbReference type="Proteomes" id="UP000265431"/>
    </source>
</evidence>
<sequence>MREHLLPPVICAWANMHFRQLSSVLILLTLCLSTGLLPAMAYPSLPDTRSQFQPDRDDGSTIVIEESGLSSLMVSKASPSKTALIDTAMAQLFGGALALRHSDPATMRPKSQASMTNALEPSDWRSRDAWGGFLVEARQRASGSGHAQDVETIELQLASRSMQSHRSASPGHGAPRNIRQEDSRPVARMVHSPELTSSDAAAQKDKALVRVSASAVEVRAVEMIAPVSPVSAAPDGEGPGEAMSVAGQIVGSVFIDGDGDGQPGRGDTRLEGQAIYLTPLQPDVPRLVHRSVSFGQYAFEGVKPGAYLLSVSIGWEDVSVPVKIEQGSLGQRIDIAVPPEIAWPDPIGIALAGGIEAEG</sequence>
<reference evidence="1 2" key="1">
    <citation type="submission" date="2018-08" db="EMBL/GenBank/DDBJ databases">
        <title>Henriciella mobilis sp. nov., isolated from seawater.</title>
        <authorList>
            <person name="Cheng H."/>
            <person name="Wu Y.-H."/>
            <person name="Xu X.-W."/>
            <person name="Guo L.-L."/>
        </authorList>
    </citation>
    <scope>NUCLEOTIDE SEQUENCE [LARGE SCALE GENOMIC DNA]</scope>
    <source>
        <strain evidence="1 2">CCUG66934</strain>
    </source>
</reference>
<name>A0A399QSW3_9PROT</name>
<dbReference type="EMBL" id="QWGB01000014">
    <property type="protein sequence ID" value="RIJ20617.1"/>
    <property type="molecule type" value="Genomic_DNA"/>
</dbReference>
<comment type="caution">
    <text evidence="1">The sequence shown here is derived from an EMBL/GenBank/DDBJ whole genome shotgun (WGS) entry which is preliminary data.</text>
</comment>